<feature type="domain" description="Kazal-like" evidence="10">
    <location>
        <begin position="494"/>
        <end position="553"/>
    </location>
</feature>
<feature type="transmembrane region" description="Helical" evidence="8">
    <location>
        <begin position="426"/>
        <end position="447"/>
    </location>
</feature>
<evidence type="ECO:0000256" key="4">
    <source>
        <dbReference type="ARBA" id="ARBA00022692"/>
    </source>
</evidence>
<feature type="transmembrane region" description="Helical" evidence="8">
    <location>
        <begin position="238"/>
        <end position="261"/>
    </location>
</feature>
<comment type="similarity">
    <text evidence="2 8">Belongs to the organo anion transporter (TC 2.A.60) family.</text>
</comment>
<dbReference type="Pfam" id="PF03137">
    <property type="entry name" value="OATP"/>
    <property type="match status" value="1"/>
</dbReference>
<evidence type="ECO:0000256" key="9">
    <source>
        <dbReference type="SAM" id="MobiDB-lite"/>
    </source>
</evidence>
<dbReference type="NCBIfam" id="TIGR00805">
    <property type="entry name" value="oat"/>
    <property type="match status" value="1"/>
</dbReference>
<evidence type="ECO:0000256" key="1">
    <source>
        <dbReference type="ARBA" id="ARBA00004651"/>
    </source>
</evidence>
<dbReference type="PANTHER" id="PTHR11388:SF76">
    <property type="entry name" value="SOLUTE CARRIER ORGANIC ANION TRANSPORTER FAMILY MEMBER"/>
    <property type="match status" value="1"/>
</dbReference>
<dbReference type="InterPro" id="IPR036058">
    <property type="entry name" value="Kazal_dom_sf"/>
</dbReference>
<keyword evidence="6 8" id="KW-0472">Membrane</keyword>
<keyword evidence="3" id="KW-1003">Cell membrane</keyword>
<evidence type="ECO:0000256" key="6">
    <source>
        <dbReference type="ARBA" id="ARBA00023136"/>
    </source>
</evidence>
<dbReference type="Pfam" id="PF07648">
    <property type="entry name" value="Kazal_2"/>
    <property type="match status" value="1"/>
</dbReference>
<dbReference type="CDD" id="cd17336">
    <property type="entry name" value="MFS_SLCO_OATP"/>
    <property type="match status" value="1"/>
</dbReference>
<dbReference type="PROSITE" id="PS51465">
    <property type="entry name" value="KAZAL_2"/>
    <property type="match status" value="1"/>
</dbReference>
<evidence type="ECO:0000313" key="11">
    <source>
        <dbReference type="EMBL" id="CAD7279722.1"/>
    </source>
</evidence>
<keyword evidence="8" id="KW-0406">Ion transport</keyword>
<dbReference type="GO" id="GO:0015347">
    <property type="term" value="F:sodium-independent organic anion transmembrane transporter activity"/>
    <property type="evidence" value="ECO:0007669"/>
    <property type="project" value="TreeGrafter"/>
</dbReference>
<reference evidence="11" key="1">
    <citation type="submission" date="2020-11" db="EMBL/GenBank/DDBJ databases">
        <authorList>
            <person name="Tran Van P."/>
        </authorList>
    </citation>
    <scope>NUCLEOTIDE SEQUENCE</scope>
</reference>
<evidence type="ECO:0000256" key="2">
    <source>
        <dbReference type="ARBA" id="ARBA00009657"/>
    </source>
</evidence>
<evidence type="ECO:0000256" key="5">
    <source>
        <dbReference type="ARBA" id="ARBA00022989"/>
    </source>
</evidence>
<feature type="transmembrane region" description="Helical" evidence="8">
    <location>
        <begin position="282"/>
        <end position="300"/>
    </location>
</feature>
<dbReference type="AlphaFoldDB" id="A0A7R9BTJ8"/>
<feature type="transmembrane region" description="Helical" evidence="8">
    <location>
        <begin position="628"/>
        <end position="653"/>
    </location>
</feature>
<feature type="transmembrane region" description="Helical" evidence="8">
    <location>
        <begin position="681"/>
        <end position="702"/>
    </location>
</feature>
<evidence type="ECO:0000256" key="3">
    <source>
        <dbReference type="ARBA" id="ARBA00022475"/>
    </source>
</evidence>
<dbReference type="GO" id="GO:0006811">
    <property type="term" value="P:monoatomic ion transport"/>
    <property type="evidence" value="ECO:0007669"/>
    <property type="project" value="UniProtKB-KW"/>
</dbReference>
<dbReference type="InterPro" id="IPR004156">
    <property type="entry name" value="OATP"/>
</dbReference>
<dbReference type="EMBL" id="OA883800">
    <property type="protein sequence ID" value="CAD7279722.1"/>
    <property type="molecule type" value="Genomic_DNA"/>
</dbReference>
<dbReference type="Proteomes" id="UP000678499">
    <property type="component" value="Unassembled WGS sequence"/>
</dbReference>
<dbReference type="OrthoDB" id="5062115at2759"/>
<feature type="transmembrane region" description="Helical" evidence="8">
    <location>
        <begin position="592"/>
        <end position="616"/>
    </location>
</feature>
<feature type="transmembrane region" description="Helical" evidence="8">
    <location>
        <begin position="459"/>
        <end position="479"/>
    </location>
</feature>
<sequence>MEQPAEQKSFIGEKSVKRSGSWRKVVVPSPLTPPEVLELTDSEDTQCGLPGCHPTCLTPCASVAGYMTIYACIAIIQGAFFTYFIAVISSIEKRFGIRSRTTGFVMSGNEVSQIMFSIVLNYYGGKGHRPRWLAGGMLSVVVCCLILAAPNFLLGAGELYDPESPKAPQLLHNSGVTDFESNTTSQSPLAASLGTMEKTVCRVKPPHQRFQDENSTLTRTTEVAECEEDSDAKAGMGLLFAAHFISGLGICIFYPLSWSYYDDSVKPSRAPIFHGISSAIRVTGPFVGFVLAYACLQIYVVPGKETGLSPYDPRWLGAWWLGFVIIAGFLAIFAFFMALFPKRIPNKYSNQQEVKRRQEKRSKPQDSVTEGFRDIPNVLKRLMTNKIFMGHLIAVCLHVFAYIGFFSFSPKYLEAQFRETAARSSIGAGISGVLVQVFGLLGSGYVIRRFKPRPEIATGYGAFVSAFSAAGILSAMFIGCSNVDIQGTMKNNMLDLVSECNSDCSCSTSFYTPVCSSDGAVNFFSPCHAGCETILSTGNPGDDRNKTIYGNCKCIVEEIAISTVSETDEKQYKFGSAYQGFCQADSLACNSFVIYLVVLGLVKLVSSTGRVIGLMVTMRCVDKKDKSVALACIVTAISLFASIPSPIVFGAIIDDTCLVWKTSKCGSKANCALYDSNAFRWKLHCFTAFFIVCATVCEFYVVSKSKNLDLYGDDDEKDADKERQMEAIEEEAAGL</sequence>
<comment type="subcellular location">
    <subcellularLocation>
        <location evidence="1 8">Cell membrane</location>
        <topology evidence="1 8">Multi-pass membrane protein</topology>
    </subcellularLocation>
</comment>
<feature type="transmembrane region" description="Helical" evidence="8">
    <location>
        <begin position="67"/>
        <end position="91"/>
    </location>
</feature>
<keyword evidence="8" id="KW-0813">Transport</keyword>
<keyword evidence="7" id="KW-1015">Disulfide bond</keyword>
<dbReference type="SUPFAM" id="SSF100895">
    <property type="entry name" value="Kazal-type serine protease inhibitors"/>
    <property type="match status" value="1"/>
</dbReference>
<evidence type="ECO:0000256" key="8">
    <source>
        <dbReference type="RuleBase" id="RU362056"/>
    </source>
</evidence>
<dbReference type="GO" id="GO:0016323">
    <property type="term" value="C:basolateral plasma membrane"/>
    <property type="evidence" value="ECO:0007669"/>
    <property type="project" value="TreeGrafter"/>
</dbReference>
<organism evidence="11">
    <name type="scientific">Notodromas monacha</name>
    <dbReference type="NCBI Taxonomy" id="399045"/>
    <lineage>
        <taxon>Eukaryota</taxon>
        <taxon>Metazoa</taxon>
        <taxon>Ecdysozoa</taxon>
        <taxon>Arthropoda</taxon>
        <taxon>Crustacea</taxon>
        <taxon>Oligostraca</taxon>
        <taxon>Ostracoda</taxon>
        <taxon>Podocopa</taxon>
        <taxon>Podocopida</taxon>
        <taxon>Cypridocopina</taxon>
        <taxon>Cypridoidea</taxon>
        <taxon>Cyprididae</taxon>
        <taxon>Notodromas</taxon>
    </lineage>
</organism>
<evidence type="ECO:0000259" key="10">
    <source>
        <dbReference type="PROSITE" id="PS51465"/>
    </source>
</evidence>
<name>A0A7R9BTJ8_9CRUS</name>
<protein>
    <recommendedName>
        <fullName evidence="8">Solute carrier organic anion transporter family member</fullName>
    </recommendedName>
</protein>
<evidence type="ECO:0000313" key="12">
    <source>
        <dbReference type="Proteomes" id="UP000678499"/>
    </source>
</evidence>
<dbReference type="GO" id="GO:0043252">
    <property type="term" value="P:sodium-independent organic anion transport"/>
    <property type="evidence" value="ECO:0007669"/>
    <property type="project" value="TreeGrafter"/>
</dbReference>
<dbReference type="EMBL" id="CAJPEX010001763">
    <property type="protein sequence ID" value="CAG0919874.1"/>
    <property type="molecule type" value="Genomic_DNA"/>
</dbReference>
<dbReference type="InterPro" id="IPR036259">
    <property type="entry name" value="MFS_trans_sf"/>
</dbReference>
<keyword evidence="4 8" id="KW-0812">Transmembrane</keyword>
<dbReference type="Gene3D" id="1.20.1250.20">
    <property type="entry name" value="MFS general substrate transporter like domains"/>
    <property type="match status" value="1"/>
</dbReference>
<gene>
    <name evidence="11" type="ORF">NMOB1V02_LOCUS7390</name>
</gene>
<evidence type="ECO:0000256" key="7">
    <source>
        <dbReference type="ARBA" id="ARBA00023157"/>
    </source>
</evidence>
<feature type="transmembrane region" description="Helical" evidence="8">
    <location>
        <begin position="132"/>
        <end position="154"/>
    </location>
</feature>
<feature type="transmembrane region" description="Helical" evidence="8">
    <location>
        <begin position="387"/>
        <end position="406"/>
    </location>
</feature>
<keyword evidence="12" id="KW-1185">Reference proteome</keyword>
<proteinExistence type="inferred from homology"/>
<dbReference type="SUPFAM" id="SSF103473">
    <property type="entry name" value="MFS general substrate transporter"/>
    <property type="match status" value="2"/>
</dbReference>
<feature type="transmembrane region" description="Helical" evidence="8">
    <location>
        <begin position="320"/>
        <end position="340"/>
    </location>
</feature>
<dbReference type="PANTHER" id="PTHR11388">
    <property type="entry name" value="ORGANIC ANION TRANSPORTER"/>
    <property type="match status" value="1"/>
</dbReference>
<feature type="region of interest" description="Disordered" evidence="9">
    <location>
        <begin position="1"/>
        <end position="21"/>
    </location>
</feature>
<comment type="caution">
    <text evidence="8">Lacks conserved residue(s) required for the propagation of feature annotation.</text>
</comment>
<keyword evidence="5 8" id="KW-1133">Transmembrane helix</keyword>
<accession>A0A7R9BTJ8</accession>
<dbReference type="InterPro" id="IPR002350">
    <property type="entry name" value="Kazal_dom"/>
</dbReference>